<protein>
    <submittedName>
        <fullName evidence="4">Uncharacterized protein LOC111131710</fullName>
    </submittedName>
</protein>
<evidence type="ECO:0000313" key="4">
    <source>
        <dbReference type="RefSeq" id="XP_022335068.1"/>
    </source>
</evidence>
<proteinExistence type="predicted"/>
<dbReference type="PROSITE" id="PS50918">
    <property type="entry name" value="WWE"/>
    <property type="match status" value="1"/>
</dbReference>
<gene>
    <name evidence="4" type="primary">LOC111131710</name>
</gene>
<dbReference type="Pfam" id="PF06701">
    <property type="entry name" value="MIB_HERC2"/>
    <property type="match status" value="1"/>
</dbReference>
<dbReference type="OrthoDB" id="6161823at2759"/>
<dbReference type="GO" id="GO:0046872">
    <property type="term" value="F:metal ion binding"/>
    <property type="evidence" value="ECO:0007669"/>
    <property type="project" value="InterPro"/>
</dbReference>
<reference evidence="4" key="1">
    <citation type="submission" date="2025-08" db="UniProtKB">
        <authorList>
            <consortium name="RefSeq"/>
        </authorList>
    </citation>
    <scope>IDENTIFICATION</scope>
    <source>
        <tissue evidence="4">Whole sample</tissue>
    </source>
</reference>
<dbReference type="GO" id="GO:0004842">
    <property type="term" value="F:ubiquitin-protein transferase activity"/>
    <property type="evidence" value="ECO:0007669"/>
    <property type="project" value="InterPro"/>
</dbReference>
<feature type="domain" description="WWE" evidence="1">
    <location>
        <begin position="212"/>
        <end position="292"/>
    </location>
</feature>
<dbReference type="SUPFAM" id="SSF159034">
    <property type="entry name" value="Mib/herc2 domain-like"/>
    <property type="match status" value="1"/>
</dbReference>
<feature type="domain" description="MIB/HERC2" evidence="2">
    <location>
        <begin position="56"/>
        <end position="128"/>
    </location>
</feature>
<dbReference type="Gene3D" id="3.30.720.50">
    <property type="match status" value="1"/>
</dbReference>
<sequence length="293" mass="33252">MNGQESHGPGTVVGHSKEVGWLKVKWDSDAHVIRWHRYGSTLSETDKYEVKVCDEPRILQNESIATGCLVVRGQDWEWGRQDGGPGNIGSVLKVDDNGVILVRWKNGNMHRYRFGYEGCFDLQICDPFSPESIQHLKDQMLKAALYYPAGDQSAVKEAVVDNALETSSETCDKSEELGEKKSCGYKSSPILNVSKGKYFKNDTRQNKTLSDTETDGCTVPVAMKQWLWQDKTGQWILFPKETNEKINMSYKRDQKSTVVAFIGDQAYRIVMAKNIQINLKTREIFKVKLVTKE</sequence>
<dbReference type="GO" id="GO:0016567">
    <property type="term" value="P:protein ubiquitination"/>
    <property type="evidence" value="ECO:0007669"/>
    <property type="project" value="InterPro"/>
</dbReference>
<dbReference type="GeneID" id="111131710"/>
<dbReference type="RefSeq" id="XP_022335068.1">
    <property type="nucleotide sequence ID" value="XM_022479360.1"/>
</dbReference>
<organism evidence="3 4">
    <name type="scientific">Crassostrea virginica</name>
    <name type="common">Eastern oyster</name>
    <dbReference type="NCBI Taxonomy" id="6565"/>
    <lineage>
        <taxon>Eukaryota</taxon>
        <taxon>Metazoa</taxon>
        <taxon>Spiralia</taxon>
        <taxon>Lophotrochozoa</taxon>
        <taxon>Mollusca</taxon>
        <taxon>Bivalvia</taxon>
        <taxon>Autobranchia</taxon>
        <taxon>Pteriomorphia</taxon>
        <taxon>Ostreida</taxon>
        <taxon>Ostreoidea</taxon>
        <taxon>Ostreidae</taxon>
        <taxon>Crassostrea</taxon>
    </lineage>
</organism>
<dbReference type="Gene3D" id="2.30.30.40">
    <property type="entry name" value="SH3 Domains"/>
    <property type="match status" value="1"/>
</dbReference>
<accession>A0A8B8E5X0</accession>
<dbReference type="InterPro" id="IPR010606">
    <property type="entry name" value="Mib_Herc2"/>
</dbReference>
<evidence type="ECO:0000259" key="2">
    <source>
        <dbReference type="PROSITE" id="PS51416"/>
    </source>
</evidence>
<evidence type="ECO:0000259" key="1">
    <source>
        <dbReference type="PROSITE" id="PS50918"/>
    </source>
</evidence>
<dbReference type="Proteomes" id="UP000694844">
    <property type="component" value="Chromosome 4"/>
</dbReference>
<keyword evidence="3" id="KW-1185">Reference proteome</keyword>
<dbReference type="PROSITE" id="PS51416">
    <property type="entry name" value="MIB_HERC2"/>
    <property type="match status" value="1"/>
</dbReference>
<dbReference type="AlphaFoldDB" id="A0A8B8E5X0"/>
<dbReference type="InterPro" id="IPR037197">
    <property type="entry name" value="WWE_dom_sf"/>
</dbReference>
<dbReference type="InterPro" id="IPR037252">
    <property type="entry name" value="Mib_Herc2_sf"/>
</dbReference>
<evidence type="ECO:0000313" key="3">
    <source>
        <dbReference type="Proteomes" id="UP000694844"/>
    </source>
</evidence>
<dbReference type="KEGG" id="cvn:111131710"/>
<dbReference type="SUPFAM" id="SSF117839">
    <property type="entry name" value="WWE domain"/>
    <property type="match status" value="1"/>
</dbReference>
<dbReference type="InterPro" id="IPR004170">
    <property type="entry name" value="WWE_dom"/>
</dbReference>
<dbReference type="Pfam" id="PF02825">
    <property type="entry name" value="WWE"/>
    <property type="match status" value="1"/>
</dbReference>
<name>A0A8B8E5X0_CRAVI</name>